<keyword evidence="2" id="KW-0812">Transmembrane</keyword>
<dbReference type="RefSeq" id="WP_153972321.1">
    <property type="nucleotide sequence ID" value="NZ_JACRWE010000006.1"/>
</dbReference>
<evidence type="ECO:0000256" key="1">
    <source>
        <dbReference type="SAM" id="Coils"/>
    </source>
</evidence>
<proteinExistence type="predicted"/>
<feature type="transmembrane region" description="Helical" evidence="2">
    <location>
        <begin position="21"/>
        <end position="40"/>
    </location>
</feature>
<feature type="coiled-coil region" evidence="1">
    <location>
        <begin position="124"/>
        <end position="185"/>
    </location>
</feature>
<evidence type="ECO:0000313" key="3">
    <source>
        <dbReference type="EMBL" id="MBC5997736.1"/>
    </source>
</evidence>
<keyword evidence="2" id="KW-0472">Membrane</keyword>
<keyword evidence="4" id="KW-1185">Reference proteome</keyword>
<keyword evidence="1" id="KW-0175">Coiled coil</keyword>
<keyword evidence="2" id="KW-1133">Transmembrane helix</keyword>
<dbReference type="EMBL" id="JACRWE010000006">
    <property type="protein sequence ID" value="MBC5997736.1"/>
    <property type="molecule type" value="Genomic_DNA"/>
</dbReference>
<sequence>MKLRELLDKFADFIDNNRGNITRYLLVILASISLIVVFFISSDEMSISKEVDHLVRNIESRKYQIAYDYYEGLKTNFSDSKMKRFNKSASKKINSVIINNGDKYINGQITKEQYIGLINTANALDEITVNVENLIEQAKRVDEMYLQENISYDVALSYMNIASSLNGINEDLDDYKQNIKDFYESRAVYEEATNNQQVKKYHEAIDGYNKVLEEDKKYYKLAKTAKEECIKIMYDYYIQKAVEANEKGNYDEAIKYISYLKPYYQDDEKIVTLENEYQENLALYTMSEDDIISLISKKMESTREGISINSYQQMINGGKFYYVELYKYDTLIDEILVDSKTKKIYSYKSNDKDYNATYSDGYFKVTPTGEFRFALSEGECSFALENKLKEKNETFKNIEIVSDQNSNKYVKNNKILEDFLKSNKNAYYYALVNKGFFKKKELFLIDMYTKNIYIVENDKVVNY</sequence>
<evidence type="ECO:0000256" key="2">
    <source>
        <dbReference type="SAM" id="Phobius"/>
    </source>
</evidence>
<dbReference type="SUPFAM" id="SSF48452">
    <property type="entry name" value="TPR-like"/>
    <property type="match status" value="1"/>
</dbReference>
<accession>A0ABR7JS43</accession>
<dbReference type="InterPro" id="IPR011990">
    <property type="entry name" value="TPR-like_helical_dom_sf"/>
</dbReference>
<reference evidence="3 4" key="1">
    <citation type="submission" date="2020-08" db="EMBL/GenBank/DDBJ databases">
        <authorList>
            <person name="Liu C."/>
            <person name="Sun Q."/>
        </authorList>
    </citation>
    <scope>NUCLEOTIDE SEQUENCE [LARGE SCALE GENOMIC DNA]</scope>
    <source>
        <strain evidence="3 4">NSJ-18</strain>
    </source>
</reference>
<protein>
    <submittedName>
        <fullName evidence="3">UbiD family decarboxylase</fullName>
    </submittedName>
</protein>
<dbReference type="Proteomes" id="UP000609849">
    <property type="component" value="Unassembled WGS sequence"/>
</dbReference>
<organism evidence="3 4">
    <name type="scientific">Romboutsia faecis</name>
    <dbReference type="NCBI Taxonomy" id="2764597"/>
    <lineage>
        <taxon>Bacteria</taxon>
        <taxon>Bacillati</taxon>
        <taxon>Bacillota</taxon>
        <taxon>Clostridia</taxon>
        <taxon>Peptostreptococcales</taxon>
        <taxon>Peptostreptococcaceae</taxon>
        <taxon>Romboutsia</taxon>
    </lineage>
</organism>
<comment type="caution">
    <text evidence="3">The sequence shown here is derived from an EMBL/GenBank/DDBJ whole genome shotgun (WGS) entry which is preliminary data.</text>
</comment>
<evidence type="ECO:0000313" key="4">
    <source>
        <dbReference type="Proteomes" id="UP000609849"/>
    </source>
</evidence>
<name>A0ABR7JS43_9FIRM</name>
<gene>
    <name evidence="3" type="ORF">H8923_13265</name>
</gene>